<dbReference type="AlphaFoldDB" id="A0LTU4"/>
<proteinExistence type="inferred from homology"/>
<evidence type="ECO:0000313" key="5">
    <source>
        <dbReference type="EMBL" id="ABK52854.1"/>
    </source>
</evidence>
<dbReference type="STRING" id="351607.Acel_1082"/>
<keyword evidence="2 3" id="KW-0732">Signal</keyword>
<evidence type="ECO:0000313" key="6">
    <source>
        <dbReference type="Proteomes" id="UP000008221"/>
    </source>
</evidence>
<dbReference type="eggNOG" id="COG0683">
    <property type="taxonomic scope" value="Bacteria"/>
</dbReference>
<dbReference type="InParanoid" id="A0LTU4"/>
<organism evidence="5 6">
    <name type="scientific">Acidothermus cellulolyticus (strain ATCC 43068 / DSM 8971 / 11B)</name>
    <dbReference type="NCBI Taxonomy" id="351607"/>
    <lineage>
        <taxon>Bacteria</taxon>
        <taxon>Bacillati</taxon>
        <taxon>Actinomycetota</taxon>
        <taxon>Actinomycetes</taxon>
        <taxon>Acidothermales</taxon>
        <taxon>Acidothermaceae</taxon>
        <taxon>Acidothermus</taxon>
    </lineage>
</organism>
<gene>
    <name evidence="5" type="ordered locus">Acel_1082</name>
</gene>
<dbReference type="PROSITE" id="PS51257">
    <property type="entry name" value="PROKAR_LIPOPROTEIN"/>
    <property type="match status" value="1"/>
</dbReference>
<dbReference type="PANTHER" id="PTHR47151">
    <property type="entry name" value="LEU/ILE/VAL-BINDING ABC TRANSPORTER SUBUNIT"/>
    <property type="match status" value="1"/>
</dbReference>
<dbReference type="InterPro" id="IPR028082">
    <property type="entry name" value="Peripla_BP_I"/>
</dbReference>
<dbReference type="EMBL" id="CP000481">
    <property type="protein sequence ID" value="ABK52854.1"/>
    <property type="molecule type" value="Genomic_DNA"/>
</dbReference>
<name>A0LTU4_ACIC1</name>
<feature type="signal peptide" evidence="3">
    <location>
        <begin position="1"/>
        <end position="21"/>
    </location>
</feature>
<sequence>MKRRFAAAVIPLTVAGLVVSACSSGKSSGGSGGKPVFKIGYEGPLSGGNAQLGLNMKYAVQLAINEANAKGDLPFVLQYTEADDQGSGDKSPAAAQQLIDDKQVMAVVGPAFSGATKAAEPKFADADLATVSPSATSPALATFGWKTFFRIVADDNAQGPADADYAVNKLGIKNIFAIDDASAYGQPLEQAFENQAKKDGAQVTHQSVPGTTQCQAGSGNTQQYPAVATTIKNSGAELVFYAGYYCDFALLAKALRQAGYTGKLFSDDASLDPKYIEQAGASVAEGTYISCACADITTNPKAQSFVTNFKKLAGFDVSVYSAEAYDATNVIISVLKELGPKATRAQVVDKLRTVDYQGITKEVKFQSNGNIAGSAVYIYQVQNGKIVSLGLSS</sequence>
<dbReference type="Gene3D" id="3.40.50.2300">
    <property type="match status" value="2"/>
</dbReference>
<evidence type="ECO:0000256" key="3">
    <source>
        <dbReference type="SAM" id="SignalP"/>
    </source>
</evidence>
<evidence type="ECO:0000256" key="1">
    <source>
        <dbReference type="ARBA" id="ARBA00010062"/>
    </source>
</evidence>
<feature type="chain" id="PRO_5002626490" evidence="3">
    <location>
        <begin position="22"/>
        <end position="393"/>
    </location>
</feature>
<dbReference type="RefSeq" id="WP_011719917.1">
    <property type="nucleotide sequence ID" value="NC_008578.1"/>
</dbReference>
<keyword evidence="6" id="KW-1185">Reference proteome</keyword>
<dbReference type="HOGENOM" id="CLU_027128_6_0_11"/>
<dbReference type="CDD" id="cd06342">
    <property type="entry name" value="PBP1_ABC_LIVBP-like"/>
    <property type="match status" value="1"/>
</dbReference>
<evidence type="ECO:0000256" key="2">
    <source>
        <dbReference type="ARBA" id="ARBA00022729"/>
    </source>
</evidence>
<comment type="similarity">
    <text evidence="1">Belongs to the leucine-binding protein family.</text>
</comment>
<dbReference type="PANTHER" id="PTHR47151:SF2">
    <property type="entry name" value="AMINO ACID BINDING PROTEIN"/>
    <property type="match status" value="1"/>
</dbReference>
<dbReference type="Proteomes" id="UP000008221">
    <property type="component" value="Chromosome"/>
</dbReference>
<reference evidence="5 6" key="1">
    <citation type="journal article" date="2009" name="Genome Res.">
        <title>Complete genome of the cellulolytic thermophile Acidothermus cellulolyticus 11B provides insights into its ecophysiological and evolutionary adaptations.</title>
        <authorList>
            <person name="Barabote R.D."/>
            <person name="Xie G."/>
            <person name="Leu D.H."/>
            <person name="Normand P."/>
            <person name="Necsulea A."/>
            <person name="Daubin V."/>
            <person name="Medigue C."/>
            <person name="Adney W.S."/>
            <person name="Xu X.C."/>
            <person name="Lapidus A."/>
            <person name="Parales R.E."/>
            <person name="Detter C."/>
            <person name="Pujic P."/>
            <person name="Bruce D."/>
            <person name="Lavire C."/>
            <person name="Challacombe J.F."/>
            <person name="Brettin T.S."/>
            <person name="Berry A.M."/>
        </authorList>
    </citation>
    <scope>NUCLEOTIDE SEQUENCE [LARGE SCALE GENOMIC DNA]</scope>
    <source>
        <strain evidence="6">ATCC 43068 / DSM 8971 / 11B</strain>
    </source>
</reference>
<protein>
    <submittedName>
        <fullName evidence="5">Amino acid/amide ABC transporter substrate-binding protein, HAAT family</fullName>
    </submittedName>
</protein>
<evidence type="ECO:0000259" key="4">
    <source>
        <dbReference type="Pfam" id="PF13458"/>
    </source>
</evidence>
<dbReference type="Pfam" id="PF13458">
    <property type="entry name" value="Peripla_BP_6"/>
    <property type="match status" value="1"/>
</dbReference>
<dbReference type="SUPFAM" id="SSF53822">
    <property type="entry name" value="Periplasmic binding protein-like I"/>
    <property type="match status" value="1"/>
</dbReference>
<accession>A0LTU4</accession>
<feature type="domain" description="Leucine-binding protein" evidence="4">
    <location>
        <begin position="38"/>
        <end position="384"/>
    </location>
</feature>
<dbReference type="OrthoDB" id="9772589at2"/>
<dbReference type="InterPro" id="IPR028081">
    <property type="entry name" value="Leu-bd"/>
</dbReference>
<dbReference type="KEGG" id="ace:Acel_1082"/>